<dbReference type="Pfam" id="PF20174">
    <property type="entry name" value="DUF6540"/>
    <property type="match status" value="1"/>
</dbReference>
<organism evidence="2 3">
    <name type="scientific">Cephalotrichum gorgonifer</name>
    <dbReference type="NCBI Taxonomy" id="2041049"/>
    <lineage>
        <taxon>Eukaryota</taxon>
        <taxon>Fungi</taxon>
        <taxon>Dikarya</taxon>
        <taxon>Ascomycota</taxon>
        <taxon>Pezizomycotina</taxon>
        <taxon>Sordariomycetes</taxon>
        <taxon>Hypocreomycetidae</taxon>
        <taxon>Microascales</taxon>
        <taxon>Microascaceae</taxon>
        <taxon>Cephalotrichum</taxon>
    </lineage>
</organism>
<feature type="compositionally biased region" description="Polar residues" evidence="1">
    <location>
        <begin position="57"/>
        <end position="78"/>
    </location>
</feature>
<reference evidence="2" key="1">
    <citation type="submission" date="2018-03" db="EMBL/GenBank/DDBJ databases">
        <authorList>
            <person name="Guldener U."/>
        </authorList>
    </citation>
    <scope>NUCLEOTIDE SEQUENCE</scope>
</reference>
<keyword evidence="3" id="KW-1185">Reference proteome</keyword>
<dbReference type="InterPro" id="IPR046670">
    <property type="entry name" value="DUF6540"/>
</dbReference>
<feature type="region of interest" description="Disordered" evidence="1">
    <location>
        <begin position="53"/>
        <end position="82"/>
    </location>
</feature>
<sequence length="217" mass="24139">MSFEPPSMGSTVAVFHISSSECKYTQEFACVDIKYTRCIVDKDAAKEAIIRAHQPKQHISPSNDDSGQPLSPETTVHHCSSAKYSKEPPYVTRDTNGRITVDCPCRTMIVKTAICGYKCHKPHPTKWDAGVWMEKLGWVNPKNVSRLRAVCEAVPLPTKHQSKAGKVLDKVLRKKPTPADQVRNCSEWAVEVISAMWEEAILVPLRAGEGDEPIRIG</sequence>
<protein>
    <submittedName>
        <fullName evidence="2">Uncharacterized protein</fullName>
    </submittedName>
</protein>
<dbReference type="Proteomes" id="UP001187682">
    <property type="component" value="Unassembled WGS sequence"/>
</dbReference>
<proteinExistence type="predicted"/>
<evidence type="ECO:0000313" key="3">
    <source>
        <dbReference type="Proteomes" id="UP001187682"/>
    </source>
</evidence>
<dbReference type="EMBL" id="ONZQ02000002">
    <property type="protein sequence ID" value="SPN99124.1"/>
    <property type="molecule type" value="Genomic_DNA"/>
</dbReference>
<evidence type="ECO:0000313" key="2">
    <source>
        <dbReference type="EMBL" id="SPN99124.1"/>
    </source>
</evidence>
<evidence type="ECO:0000256" key="1">
    <source>
        <dbReference type="SAM" id="MobiDB-lite"/>
    </source>
</evidence>
<name>A0AAE8MSU7_9PEZI</name>
<accession>A0AAE8MSU7</accession>
<dbReference type="AlphaFoldDB" id="A0AAE8MSU7"/>
<comment type="caution">
    <text evidence="2">The sequence shown here is derived from an EMBL/GenBank/DDBJ whole genome shotgun (WGS) entry which is preliminary data.</text>
</comment>
<gene>
    <name evidence="2" type="ORF">DNG_02159</name>
</gene>